<feature type="non-terminal residue" evidence="2">
    <location>
        <position position="1"/>
    </location>
</feature>
<keyword evidence="3" id="KW-1185">Reference proteome</keyword>
<reference evidence="3" key="1">
    <citation type="journal article" date="2023" name="Mol. Phylogenet. Evol.">
        <title>Genome-scale phylogeny and comparative genomics of the fungal order Sordariales.</title>
        <authorList>
            <person name="Hensen N."/>
            <person name="Bonometti L."/>
            <person name="Westerberg I."/>
            <person name="Brannstrom I.O."/>
            <person name="Guillou S."/>
            <person name="Cros-Aarteil S."/>
            <person name="Calhoun S."/>
            <person name="Haridas S."/>
            <person name="Kuo A."/>
            <person name="Mondo S."/>
            <person name="Pangilinan J."/>
            <person name="Riley R."/>
            <person name="LaButti K."/>
            <person name="Andreopoulos B."/>
            <person name="Lipzen A."/>
            <person name="Chen C."/>
            <person name="Yan M."/>
            <person name="Daum C."/>
            <person name="Ng V."/>
            <person name="Clum A."/>
            <person name="Steindorff A."/>
            <person name="Ohm R.A."/>
            <person name="Martin F."/>
            <person name="Silar P."/>
            <person name="Natvig D.O."/>
            <person name="Lalanne C."/>
            <person name="Gautier V."/>
            <person name="Ament-Velasquez S.L."/>
            <person name="Kruys A."/>
            <person name="Hutchinson M.I."/>
            <person name="Powell A.J."/>
            <person name="Barry K."/>
            <person name="Miller A.N."/>
            <person name="Grigoriev I.V."/>
            <person name="Debuchy R."/>
            <person name="Gladieux P."/>
            <person name="Hiltunen Thoren M."/>
            <person name="Johannesson H."/>
        </authorList>
    </citation>
    <scope>NUCLEOTIDE SEQUENCE [LARGE SCALE GENOMIC DNA]</scope>
    <source>
        <strain evidence="3">CBS 340.73</strain>
    </source>
</reference>
<name>A0AAN6MW98_9PEZI</name>
<accession>A0AAN6MW98</accession>
<comment type="caution">
    <text evidence="2">The sequence shown here is derived from an EMBL/GenBank/DDBJ whole genome shotgun (WGS) entry which is preliminary data.</text>
</comment>
<feature type="region of interest" description="Disordered" evidence="1">
    <location>
        <begin position="271"/>
        <end position="305"/>
    </location>
</feature>
<dbReference type="AlphaFoldDB" id="A0AAN6MW98"/>
<organism evidence="2 3">
    <name type="scientific">Diplogelasinospora grovesii</name>
    <dbReference type="NCBI Taxonomy" id="303347"/>
    <lineage>
        <taxon>Eukaryota</taxon>
        <taxon>Fungi</taxon>
        <taxon>Dikarya</taxon>
        <taxon>Ascomycota</taxon>
        <taxon>Pezizomycotina</taxon>
        <taxon>Sordariomycetes</taxon>
        <taxon>Sordariomycetidae</taxon>
        <taxon>Sordariales</taxon>
        <taxon>Diplogelasinosporaceae</taxon>
        <taxon>Diplogelasinospora</taxon>
    </lineage>
</organism>
<protein>
    <submittedName>
        <fullName evidence="2">Uncharacterized protein</fullName>
    </submittedName>
</protein>
<sequence length="344" mass="40004">KKLSIARIQGRHHDILTRAISNVLSSPVAEITYGQIIDGLPLSSVVLDTHLEPVCPEHPLLDEHLELSTDVLERVKQLRASLDPDILQIDSTVSKNTSLIIHPFQAAYAYQAATPGSRAFKTRLIELVARAVHQIAVWLFKQEPMRYKDDCLMSWRPDKDALEWSYRRGFPPTFFRHPWYIDYDQYPEGVADGVGYWAEARILGGVVLFDRRGPDSSPDVELDAVYFHSDNREVTYRIYRLLDEQKQQLIQFLLSEITPPSSCPLPIHGDMDNHKRIDPEEPIKDTGIYRDKRERRPPDEDEGDMRLRDVVDDFNYVSRQEFSEAHYRATVMRKRRWRGEHLGW</sequence>
<gene>
    <name evidence="2" type="ORF">QBC46DRAFT_426217</name>
</gene>
<evidence type="ECO:0000313" key="3">
    <source>
        <dbReference type="Proteomes" id="UP001303473"/>
    </source>
</evidence>
<proteinExistence type="predicted"/>
<evidence type="ECO:0000313" key="2">
    <source>
        <dbReference type="EMBL" id="KAK3934657.1"/>
    </source>
</evidence>
<dbReference type="Proteomes" id="UP001303473">
    <property type="component" value="Unassembled WGS sequence"/>
</dbReference>
<dbReference type="EMBL" id="MU853970">
    <property type="protein sequence ID" value="KAK3934657.1"/>
    <property type="molecule type" value="Genomic_DNA"/>
</dbReference>
<evidence type="ECO:0000256" key="1">
    <source>
        <dbReference type="SAM" id="MobiDB-lite"/>
    </source>
</evidence>